<dbReference type="PRINTS" id="PR01021">
    <property type="entry name" value="OMPADOMAIN"/>
</dbReference>
<dbReference type="PANTHER" id="PTHR30329:SF21">
    <property type="entry name" value="LIPOPROTEIN YIAD-RELATED"/>
    <property type="match status" value="1"/>
</dbReference>
<protein>
    <submittedName>
        <fullName evidence="7">OmpA family protein</fullName>
    </submittedName>
</protein>
<dbReference type="PRINTS" id="PR01023">
    <property type="entry name" value="NAFLGMOTY"/>
</dbReference>
<dbReference type="CDD" id="cd07185">
    <property type="entry name" value="OmpA_C-like"/>
    <property type="match status" value="1"/>
</dbReference>
<feature type="domain" description="OmpA-like" evidence="6">
    <location>
        <begin position="224"/>
        <end position="338"/>
    </location>
</feature>
<gene>
    <name evidence="7" type="ORF">H4F98_05535</name>
</gene>
<dbReference type="Proteomes" id="UP000523196">
    <property type="component" value="Unassembled WGS sequence"/>
</dbReference>
<feature type="region of interest" description="Disordered" evidence="5">
    <location>
        <begin position="311"/>
        <end position="338"/>
    </location>
</feature>
<evidence type="ECO:0000256" key="2">
    <source>
        <dbReference type="ARBA" id="ARBA00023136"/>
    </source>
</evidence>
<feature type="region of interest" description="Disordered" evidence="5">
    <location>
        <begin position="12"/>
        <end position="51"/>
    </location>
</feature>
<evidence type="ECO:0000313" key="7">
    <source>
        <dbReference type="EMBL" id="MBB1060033.1"/>
    </source>
</evidence>
<dbReference type="InterPro" id="IPR036737">
    <property type="entry name" value="OmpA-like_sf"/>
</dbReference>
<dbReference type="Gene3D" id="3.30.1330.60">
    <property type="entry name" value="OmpA-like domain"/>
    <property type="match status" value="1"/>
</dbReference>
<dbReference type="PANTHER" id="PTHR30329">
    <property type="entry name" value="STATOR ELEMENT OF FLAGELLAR MOTOR COMPLEX"/>
    <property type="match status" value="1"/>
</dbReference>
<comment type="subcellular location">
    <subcellularLocation>
        <location evidence="1">Cell outer membrane</location>
    </subcellularLocation>
</comment>
<comment type="caution">
    <text evidence="7">The sequence shown here is derived from an EMBL/GenBank/DDBJ whole genome shotgun (WGS) entry which is preliminary data.</text>
</comment>
<evidence type="ECO:0000256" key="4">
    <source>
        <dbReference type="PROSITE-ProRule" id="PRU00473"/>
    </source>
</evidence>
<evidence type="ECO:0000313" key="8">
    <source>
        <dbReference type="Proteomes" id="UP000523196"/>
    </source>
</evidence>
<keyword evidence="2 4" id="KW-0472">Membrane</keyword>
<dbReference type="InterPro" id="IPR006665">
    <property type="entry name" value="OmpA-like"/>
</dbReference>
<feature type="compositionally biased region" description="Low complexity" evidence="5">
    <location>
        <begin position="37"/>
        <end position="51"/>
    </location>
</feature>
<keyword evidence="8" id="KW-1185">Reference proteome</keyword>
<evidence type="ECO:0000256" key="1">
    <source>
        <dbReference type="ARBA" id="ARBA00004442"/>
    </source>
</evidence>
<dbReference type="EMBL" id="JACHTF010000004">
    <property type="protein sequence ID" value="MBB1060033.1"/>
    <property type="molecule type" value="Genomic_DNA"/>
</dbReference>
<dbReference type="SUPFAM" id="SSF103088">
    <property type="entry name" value="OmpA-like"/>
    <property type="match status" value="1"/>
</dbReference>
<accession>A0A7W3TKH5</accession>
<dbReference type="GO" id="GO:0009279">
    <property type="term" value="C:cell outer membrane"/>
    <property type="evidence" value="ECO:0007669"/>
    <property type="project" value="UniProtKB-SubCell"/>
</dbReference>
<keyword evidence="3" id="KW-0998">Cell outer membrane</keyword>
<dbReference type="AlphaFoldDB" id="A0A7W3TKH5"/>
<organism evidence="7 8">
    <name type="scientific">Marilutibacter spongiae</name>
    <dbReference type="NCBI Taxonomy" id="2025720"/>
    <lineage>
        <taxon>Bacteria</taxon>
        <taxon>Pseudomonadati</taxon>
        <taxon>Pseudomonadota</taxon>
        <taxon>Gammaproteobacteria</taxon>
        <taxon>Lysobacterales</taxon>
        <taxon>Lysobacteraceae</taxon>
        <taxon>Marilutibacter</taxon>
    </lineage>
</organism>
<dbReference type="InterPro" id="IPR006664">
    <property type="entry name" value="OMP_bac"/>
</dbReference>
<dbReference type="PROSITE" id="PS51123">
    <property type="entry name" value="OMPA_2"/>
    <property type="match status" value="1"/>
</dbReference>
<dbReference type="Pfam" id="PF00691">
    <property type="entry name" value="OmpA"/>
    <property type="match status" value="1"/>
</dbReference>
<reference evidence="7 8" key="1">
    <citation type="submission" date="2020-08" db="EMBL/GenBank/DDBJ databases">
        <authorList>
            <person name="Xu S."/>
            <person name="Li A."/>
        </authorList>
    </citation>
    <scope>NUCLEOTIDE SEQUENCE [LARGE SCALE GENOMIC DNA]</scope>
    <source>
        <strain evidence="7 8">119BY6-57</strain>
    </source>
</reference>
<evidence type="ECO:0000259" key="6">
    <source>
        <dbReference type="PROSITE" id="PS51123"/>
    </source>
</evidence>
<evidence type="ECO:0000256" key="5">
    <source>
        <dbReference type="SAM" id="MobiDB-lite"/>
    </source>
</evidence>
<feature type="compositionally biased region" description="Basic and acidic residues" evidence="5">
    <location>
        <begin position="324"/>
        <end position="338"/>
    </location>
</feature>
<proteinExistence type="predicted"/>
<evidence type="ECO:0000256" key="3">
    <source>
        <dbReference type="ARBA" id="ARBA00023237"/>
    </source>
</evidence>
<dbReference type="InterPro" id="IPR050330">
    <property type="entry name" value="Bact_OuterMem_StrucFunc"/>
</dbReference>
<sequence>MALATLALTACGGADRPDDAEASTGPDRMAAARADDAAPADTDADGGAAAAQAGFDVESVPVSDAPLGEFPYFNLPAGYGNPNSPKPILDLDRVPFWTGDRLEWVEGRAFQSLIRAERGKNFSQFELKKNIEHLITSVGGVKVTDSRIPQSALDTLDDSYEVAYSAGHGDIYNNPVQTYLVRRADRNIWVHVCSDTASAGWIIVESQPFQATASLIEVDAMKQALDADGRVALQVNFATDKADILPESRPQLDQVIALLQDDPALALSIEGHTDDTGGADHNMALSDARANAVVQALVDAGISRDRLQAEGFGQTRPVADNGSEDGRAQNRRVELVKR</sequence>
<name>A0A7W3TKH5_9GAMM</name>